<comment type="caution">
    <text evidence="2">The sequence shown here is derived from an EMBL/GenBank/DDBJ whole genome shotgun (WGS) entry which is preliminary data.</text>
</comment>
<keyword evidence="3" id="KW-1185">Reference proteome</keyword>
<evidence type="ECO:0008006" key="4">
    <source>
        <dbReference type="Google" id="ProtNLM"/>
    </source>
</evidence>
<proteinExistence type="predicted"/>
<sequence>MSPQANGDTGLSSTIPNKLAQQHEYMPGLPPKSLNTPVEVTPSPEEKAAGRFDDANIKLFLSGMHRDGVVILKDMIDPAHLDVINEFMVEDTKRELNKKDLHRNFGAENLQQGPPLTPSKYFFDDVYLNKLLFHAVNLYLGPNAKWNMVTGNNALPHGVQRQPVHSDAMCAHPPAPFYVVANVYTTDASAANGSTEIWLGTHHFNTEAQTPPGPHGETHITDEYVEERKTSLHPGFQPTVKKGSILFRDMRLWHAGVCNKSDATRYMIALGFSASWWHGTARFRIPAGTGVYERLMHGTKNHNITPLMVELPQEEYEKLRNAHDFSDVEKMTYEGEIF</sequence>
<dbReference type="Proteomes" id="UP001172681">
    <property type="component" value="Unassembled WGS sequence"/>
</dbReference>
<organism evidence="2 3">
    <name type="scientific">Knufia peltigerae</name>
    <dbReference type="NCBI Taxonomy" id="1002370"/>
    <lineage>
        <taxon>Eukaryota</taxon>
        <taxon>Fungi</taxon>
        <taxon>Dikarya</taxon>
        <taxon>Ascomycota</taxon>
        <taxon>Pezizomycotina</taxon>
        <taxon>Eurotiomycetes</taxon>
        <taxon>Chaetothyriomycetidae</taxon>
        <taxon>Chaetothyriales</taxon>
        <taxon>Trichomeriaceae</taxon>
        <taxon>Knufia</taxon>
    </lineage>
</organism>
<protein>
    <recommendedName>
        <fullName evidence="4">Phytanoyl-CoA dioxygenase</fullName>
    </recommendedName>
</protein>
<dbReference type="InterPro" id="IPR051961">
    <property type="entry name" value="Fungal_Metabolite_Diox"/>
</dbReference>
<dbReference type="SUPFAM" id="SSF51197">
    <property type="entry name" value="Clavaminate synthase-like"/>
    <property type="match status" value="1"/>
</dbReference>
<evidence type="ECO:0000256" key="1">
    <source>
        <dbReference type="SAM" id="MobiDB-lite"/>
    </source>
</evidence>
<gene>
    <name evidence="2" type="ORF">H2204_012773</name>
</gene>
<feature type="compositionally biased region" description="Polar residues" evidence="1">
    <location>
        <begin position="1"/>
        <end position="20"/>
    </location>
</feature>
<accession>A0AA38XSM4</accession>
<reference evidence="2" key="1">
    <citation type="submission" date="2022-10" db="EMBL/GenBank/DDBJ databases">
        <title>Culturing micro-colonial fungi from biological soil crusts in the Mojave desert and describing Neophaeococcomyces mojavensis, and introducing the new genera and species Taxawa tesnikishii.</title>
        <authorList>
            <person name="Kurbessoian T."/>
            <person name="Stajich J.E."/>
        </authorList>
    </citation>
    <scope>NUCLEOTIDE SEQUENCE</scope>
    <source>
        <strain evidence="2">TK_35</strain>
    </source>
</reference>
<dbReference type="PANTHER" id="PTHR37563">
    <property type="entry name" value="PHYTANOYL-COA DIOXYGENASE FAMILY PROTEIN (AFU_ORTHOLOGUE AFUA_2G03330)"/>
    <property type="match status" value="1"/>
</dbReference>
<dbReference type="Gene3D" id="2.60.120.620">
    <property type="entry name" value="q2cbj1_9rhob like domain"/>
    <property type="match status" value="1"/>
</dbReference>
<name>A0AA38XSM4_9EURO</name>
<feature type="region of interest" description="Disordered" evidence="1">
    <location>
        <begin position="1"/>
        <end position="47"/>
    </location>
</feature>
<dbReference type="EMBL" id="JAPDRN010000134">
    <property type="protein sequence ID" value="KAJ9619126.1"/>
    <property type="molecule type" value="Genomic_DNA"/>
</dbReference>
<evidence type="ECO:0000313" key="3">
    <source>
        <dbReference type="Proteomes" id="UP001172681"/>
    </source>
</evidence>
<evidence type="ECO:0000313" key="2">
    <source>
        <dbReference type="EMBL" id="KAJ9619126.1"/>
    </source>
</evidence>
<dbReference type="PANTHER" id="PTHR37563:SF2">
    <property type="entry name" value="PHYTANOYL-COA DIOXYGENASE FAMILY PROTEIN (AFU_ORTHOLOGUE AFUA_2G03330)"/>
    <property type="match status" value="1"/>
</dbReference>
<dbReference type="AlphaFoldDB" id="A0AA38XSM4"/>
<dbReference type="InterPro" id="IPR008775">
    <property type="entry name" value="Phytyl_CoA_dOase-like"/>
</dbReference>
<dbReference type="Pfam" id="PF05721">
    <property type="entry name" value="PhyH"/>
    <property type="match status" value="1"/>
</dbReference>